<feature type="transmembrane region" description="Helical" evidence="1">
    <location>
        <begin position="153"/>
        <end position="171"/>
    </location>
</feature>
<comment type="caution">
    <text evidence="2">The sequence shown here is derived from an EMBL/GenBank/DDBJ whole genome shotgun (WGS) entry which is preliminary data.</text>
</comment>
<feature type="transmembrane region" description="Helical" evidence="1">
    <location>
        <begin position="59"/>
        <end position="82"/>
    </location>
</feature>
<evidence type="ECO:0000313" key="3">
    <source>
        <dbReference type="Proteomes" id="UP000616114"/>
    </source>
</evidence>
<name>A0A8J2TY10_9MICO</name>
<evidence type="ECO:0000256" key="1">
    <source>
        <dbReference type="SAM" id="Phobius"/>
    </source>
</evidence>
<feature type="transmembrane region" description="Helical" evidence="1">
    <location>
        <begin position="240"/>
        <end position="257"/>
    </location>
</feature>
<keyword evidence="3" id="KW-1185">Reference proteome</keyword>
<sequence length="292" mass="28573">MTSNDPASGQGSAAPAGPAATPPAAPLWSTLLIAAGALVIAGTYLWILATQPATLGADLGHTTLAVMAGYLAGALLIAAGALPRIPATVLALLPVMIALNVVIGQIVGTLTPIPLYLDSLGTVLIGVLAGPAAGALTGVLTNLIWGVTINPSLIPFSAGAAFIGAAAGWAARAGAFRRLWTAILAGGVAGIPAGLLGAPVAAYVFGGGLGVGTGGVVAAFQAAGASMLAATTLQAIPSDIIDKAIVFAVAFLAFRAVPQRLRSRFAFTAHSLPPKVPGRSAGAGTRSGEDLP</sequence>
<evidence type="ECO:0008006" key="4">
    <source>
        <dbReference type="Google" id="ProtNLM"/>
    </source>
</evidence>
<feature type="transmembrane region" description="Helical" evidence="1">
    <location>
        <begin position="211"/>
        <end position="233"/>
    </location>
</feature>
<keyword evidence="1" id="KW-0472">Membrane</keyword>
<protein>
    <recommendedName>
        <fullName evidence="4">Energy-coupling factor transport system substrate-specific component</fullName>
    </recommendedName>
</protein>
<organism evidence="2 3">
    <name type="scientific">Sediminivirga luteola</name>
    <dbReference type="NCBI Taxonomy" id="1774748"/>
    <lineage>
        <taxon>Bacteria</taxon>
        <taxon>Bacillati</taxon>
        <taxon>Actinomycetota</taxon>
        <taxon>Actinomycetes</taxon>
        <taxon>Micrococcales</taxon>
        <taxon>Brevibacteriaceae</taxon>
        <taxon>Sediminivirga</taxon>
    </lineage>
</organism>
<proteinExistence type="predicted"/>
<feature type="transmembrane region" description="Helical" evidence="1">
    <location>
        <begin position="27"/>
        <end position="47"/>
    </location>
</feature>
<feature type="transmembrane region" description="Helical" evidence="1">
    <location>
        <begin position="183"/>
        <end position="205"/>
    </location>
</feature>
<reference evidence="2" key="1">
    <citation type="journal article" date="2014" name="Int. J. Syst. Evol. Microbiol.">
        <title>Complete genome sequence of Corynebacterium casei LMG S-19264T (=DSM 44701T), isolated from a smear-ripened cheese.</title>
        <authorList>
            <consortium name="US DOE Joint Genome Institute (JGI-PGF)"/>
            <person name="Walter F."/>
            <person name="Albersmeier A."/>
            <person name="Kalinowski J."/>
            <person name="Ruckert C."/>
        </authorList>
    </citation>
    <scope>NUCLEOTIDE SEQUENCE</scope>
    <source>
        <strain evidence="2">CGMCC 1.12785</strain>
    </source>
</reference>
<keyword evidence="1" id="KW-1133">Transmembrane helix</keyword>
<gene>
    <name evidence="2" type="ORF">GCM10011333_17310</name>
</gene>
<dbReference type="RefSeq" id="WP_188550519.1">
    <property type="nucleotide sequence ID" value="NZ_BMFY01000006.1"/>
</dbReference>
<feature type="transmembrane region" description="Helical" evidence="1">
    <location>
        <begin position="88"/>
        <end position="111"/>
    </location>
</feature>
<dbReference type="Gene3D" id="1.10.1760.20">
    <property type="match status" value="1"/>
</dbReference>
<dbReference type="Proteomes" id="UP000616114">
    <property type="component" value="Unassembled WGS sequence"/>
</dbReference>
<evidence type="ECO:0000313" key="2">
    <source>
        <dbReference type="EMBL" id="GGA14842.1"/>
    </source>
</evidence>
<dbReference type="EMBL" id="BMFY01000006">
    <property type="protein sequence ID" value="GGA14842.1"/>
    <property type="molecule type" value="Genomic_DNA"/>
</dbReference>
<reference evidence="2" key="2">
    <citation type="submission" date="2020-09" db="EMBL/GenBank/DDBJ databases">
        <authorList>
            <person name="Sun Q."/>
            <person name="Zhou Y."/>
        </authorList>
    </citation>
    <scope>NUCLEOTIDE SEQUENCE</scope>
    <source>
        <strain evidence="2">CGMCC 1.12785</strain>
    </source>
</reference>
<keyword evidence="1" id="KW-0812">Transmembrane</keyword>
<dbReference type="AlphaFoldDB" id="A0A8J2TY10"/>
<accession>A0A8J2TY10</accession>
<feature type="transmembrane region" description="Helical" evidence="1">
    <location>
        <begin position="123"/>
        <end position="147"/>
    </location>
</feature>